<reference evidence="3" key="1">
    <citation type="submission" date="2022-10" db="EMBL/GenBank/DDBJ databases">
        <authorList>
            <person name="Chen Y."/>
            <person name="Dougan E. K."/>
            <person name="Chan C."/>
            <person name="Rhodes N."/>
            <person name="Thang M."/>
        </authorList>
    </citation>
    <scope>NUCLEOTIDE SEQUENCE</scope>
</reference>
<evidence type="ECO:0000313" key="4">
    <source>
        <dbReference type="EMBL" id="CAL1132403.1"/>
    </source>
</evidence>
<feature type="compositionally biased region" description="Pro residues" evidence="1">
    <location>
        <begin position="165"/>
        <end position="175"/>
    </location>
</feature>
<evidence type="ECO:0000256" key="1">
    <source>
        <dbReference type="SAM" id="MobiDB-lite"/>
    </source>
</evidence>
<gene>
    <name evidence="3" type="ORF">C1SCF055_LOCUS7015</name>
</gene>
<dbReference type="AlphaFoldDB" id="A0A9P1BVB7"/>
<reference evidence="4" key="2">
    <citation type="submission" date="2024-04" db="EMBL/GenBank/DDBJ databases">
        <authorList>
            <person name="Chen Y."/>
            <person name="Shah S."/>
            <person name="Dougan E. K."/>
            <person name="Thang M."/>
            <person name="Chan C."/>
        </authorList>
    </citation>
    <scope>NUCLEOTIDE SEQUENCE [LARGE SCALE GENOMIC DNA]</scope>
</reference>
<proteinExistence type="predicted"/>
<keyword evidence="5" id="KW-1185">Reference proteome</keyword>
<feature type="transmembrane region" description="Helical" evidence="2">
    <location>
        <begin position="49"/>
        <end position="72"/>
    </location>
</feature>
<feature type="transmembrane region" description="Helical" evidence="2">
    <location>
        <begin position="84"/>
        <end position="109"/>
    </location>
</feature>
<keyword evidence="2" id="KW-0812">Transmembrane</keyword>
<name>A0A9P1BVB7_9DINO</name>
<feature type="region of interest" description="Disordered" evidence="1">
    <location>
        <begin position="161"/>
        <end position="195"/>
    </location>
</feature>
<dbReference type="EMBL" id="CAMXCT010000452">
    <property type="protein sequence ID" value="CAI3979028.1"/>
    <property type="molecule type" value="Genomic_DNA"/>
</dbReference>
<evidence type="ECO:0000313" key="5">
    <source>
        <dbReference type="Proteomes" id="UP001152797"/>
    </source>
</evidence>
<comment type="caution">
    <text evidence="3">The sequence shown here is derived from an EMBL/GenBank/DDBJ whole genome shotgun (WGS) entry which is preliminary data.</text>
</comment>
<feature type="transmembrane region" description="Helical" evidence="2">
    <location>
        <begin position="129"/>
        <end position="152"/>
    </location>
</feature>
<feature type="compositionally biased region" description="Low complexity" evidence="1">
    <location>
        <begin position="176"/>
        <end position="188"/>
    </location>
</feature>
<evidence type="ECO:0000313" key="3">
    <source>
        <dbReference type="EMBL" id="CAI3979028.1"/>
    </source>
</evidence>
<evidence type="ECO:0000256" key="2">
    <source>
        <dbReference type="SAM" id="Phobius"/>
    </source>
</evidence>
<organism evidence="3">
    <name type="scientific">Cladocopium goreaui</name>
    <dbReference type="NCBI Taxonomy" id="2562237"/>
    <lineage>
        <taxon>Eukaryota</taxon>
        <taxon>Sar</taxon>
        <taxon>Alveolata</taxon>
        <taxon>Dinophyceae</taxon>
        <taxon>Suessiales</taxon>
        <taxon>Symbiodiniaceae</taxon>
        <taxon>Cladocopium</taxon>
    </lineage>
</organism>
<dbReference type="EMBL" id="CAMXCT030000452">
    <property type="protein sequence ID" value="CAL4766340.1"/>
    <property type="molecule type" value="Genomic_DNA"/>
</dbReference>
<dbReference type="EMBL" id="CAMXCT020000452">
    <property type="protein sequence ID" value="CAL1132403.1"/>
    <property type="molecule type" value="Genomic_DNA"/>
</dbReference>
<sequence>MALMPVPAVPRAMPLLWVSLRLADAMRQSVPVNLTGDSGCDWIKFHNELYAVAFRWNLCLSVSAMIFWVSLFALCCRCPRAVRYVFAGASALVALWALVAPGLAGLAMAKVYDTHCAYFRTKGNMDGPIACYISIQGLESFLTCLVHIALCIQNLRLASPAKPETAPPTAPPAPLPAASQAAEAAAEVGEGKAES</sequence>
<accession>A0A9P1BVB7</accession>
<protein>
    <submittedName>
        <fullName evidence="3">Uncharacterized protein</fullName>
    </submittedName>
</protein>
<keyword evidence="2" id="KW-1133">Transmembrane helix</keyword>
<keyword evidence="2" id="KW-0472">Membrane</keyword>
<dbReference type="Proteomes" id="UP001152797">
    <property type="component" value="Unassembled WGS sequence"/>
</dbReference>